<proteinExistence type="predicted"/>
<organism evidence="1 2">
    <name type="scientific">Racocetra persica</name>
    <dbReference type="NCBI Taxonomy" id="160502"/>
    <lineage>
        <taxon>Eukaryota</taxon>
        <taxon>Fungi</taxon>
        <taxon>Fungi incertae sedis</taxon>
        <taxon>Mucoromycota</taxon>
        <taxon>Glomeromycotina</taxon>
        <taxon>Glomeromycetes</taxon>
        <taxon>Diversisporales</taxon>
        <taxon>Gigasporaceae</taxon>
        <taxon>Racocetra</taxon>
    </lineage>
</organism>
<reference evidence="1" key="1">
    <citation type="submission" date="2021-06" db="EMBL/GenBank/DDBJ databases">
        <authorList>
            <person name="Kallberg Y."/>
            <person name="Tangrot J."/>
            <person name="Rosling A."/>
        </authorList>
    </citation>
    <scope>NUCLEOTIDE SEQUENCE</scope>
    <source>
        <strain evidence="1">MA461A</strain>
    </source>
</reference>
<protein>
    <submittedName>
        <fullName evidence="1">15272_t:CDS:1</fullName>
    </submittedName>
</protein>
<comment type="caution">
    <text evidence="1">The sequence shown here is derived from an EMBL/GenBank/DDBJ whole genome shotgun (WGS) entry which is preliminary data.</text>
</comment>
<accession>A0ACA9M956</accession>
<name>A0ACA9M956_9GLOM</name>
<gene>
    <name evidence="1" type="ORF">RPERSI_LOCUS5027</name>
</gene>
<evidence type="ECO:0000313" key="1">
    <source>
        <dbReference type="EMBL" id="CAG8578146.1"/>
    </source>
</evidence>
<sequence>MEYSEIKDTDYNETKDVNYNEIDDVDYNSLEDTNYNEIEDIEYNDLEDAKYLPTSSKGIVICYNIENCESYEAVFENINNLIKNSNHTEVDISKDFIQQNDKISLLQKTKEAKTYT</sequence>
<dbReference type="EMBL" id="CAJVQC010007360">
    <property type="protein sequence ID" value="CAG8578146.1"/>
    <property type="molecule type" value="Genomic_DNA"/>
</dbReference>
<keyword evidence="2" id="KW-1185">Reference proteome</keyword>
<dbReference type="Proteomes" id="UP000789920">
    <property type="component" value="Unassembled WGS sequence"/>
</dbReference>
<feature type="non-terminal residue" evidence="1">
    <location>
        <position position="116"/>
    </location>
</feature>
<evidence type="ECO:0000313" key="2">
    <source>
        <dbReference type="Proteomes" id="UP000789920"/>
    </source>
</evidence>